<keyword evidence="1" id="KW-0479">Metal-binding</keyword>
<evidence type="ECO:0000256" key="3">
    <source>
        <dbReference type="PROSITE-ProRule" id="PRU00742"/>
    </source>
</evidence>
<dbReference type="InterPro" id="IPR023696">
    <property type="entry name" value="Ureohydrolase_dom_sf"/>
</dbReference>
<dbReference type="SUPFAM" id="SSF52768">
    <property type="entry name" value="Arginase/deacetylase"/>
    <property type="match status" value="1"/>
</dbReference>
<evidence type="ECO:0000256" key="1">
    <source>
        <dbReference type="ARBA" id="ARBA00022723"/>
    </source>
</evidence>
<sequence>MRAGFKLCVMLDLRNFDQNAVSNPDNNIFGLPSTEENAELIIMNVPWEVTVSYGSGTAKAPEAICKASLQVDLYDPHFPNAWKRGFYLTPTDKQLQLRSSYLRKEAELYIDYISRGESLEANQFMCKTIREINEGSDYLNQWVYDQAMSYLNKGKLVGLLGGDHSTPFGLYKALAERYDAFGILQIDAHCDLKKAYEGFEYSHASIMYNTLKEIPQVKNILQIGVRDISQDEWEYIQEHPDRIGVYFDQNIKERMFAGDTFKNIAGEIIDRLPQNVHISFDIDGLDPKLCPDTGTPVPGGFELDQIFYIFHEILKSGRRIISFDLVEVGVGETEWNANVGARALFKLCNVLASSNS</sequence>
<gene>
    <name evidence="4" type="ORF">PIECOFPK_01926</name>
</gene>
<evidence type="ECO:0000313" key="5">
    <source>
        <dbReference type="Proteomes" id="UP001321305"/>
    </source>
</evidence>
<dbReference type="PROSITE" id="PS51409">
    <property type="entry name" value="ARGINASE_2"/>
    <property type="match status" value="1"/>
</dbReference>
<dbReference type="EC" id="3.5.3.24" evidence="4"/>
<keyword evidence="5" id="KW-1185">Reference proteome</keyword>
<dbReference type="Pfam" id="PF00491">
    <property type="entry name" value="Arginase"/>
    <property type="match status" value="1"/>
</dbReference>
<dbReference type="CDD" id="cd11593">
    <property type="entry name" value="Agmatinase-like_2"/>
    <property type="match status" value="1"/>
</dbReference>
<keyword evidence="2 4" id="KW-0378">Hydrolase</keyword>
<evidence type="ECO:0000256" key="2">
    <source>
        <dbReference type="ARBA" id="ARBA00022801"/>
    </source>
</evidence>
<organism evidence="4 5">
    <name type="scientific">Mycovorax composti</name>
    <dbReference type="NCBI Taxonomy" id="2962693"/>
    <lineage>
        <taxon>Bacteria</taxon>
        <taxon>Pseudomonadati</taxon>
        <taxon>Bacteroidota</taxon>
        <taxon>Chitinophagia</taxon>
        <taxon>Chitinophagales</taxon>
        <taxon>Chitinophagaceae</taxon>
        <taxon>Mycovorax</taxon>
    </lineage>
</organism>
<protein>
    <submittedName>
        <fullName evidence="4">N(1)-aminopropylagmatine ureohydrolase</fullName>
        <ecNumber evidence="4">3.5.3.24</ecNumber>
    </submittedName>
</protein>
<dbReference type="PIRSF" id="PIRSF036979">
    <property type="entry name" value="Arginase"/>
    <property type="match status" value="1"/>
</dbReference>
<accession>A0ABZ2EL80</accession>
<comment type="similarity">
    <text evidence="3">Belongs to the arginase family.</text>
</comment>
<reference evidence="5" key="1">
    <citation type="submission" date="2024-01" db="EMBL/GenBank/DDBJ databases">
        <title>Mycovorax composti gen. nov. sp. nov., a member of the family Chitinophagaceae isolated from button mushroom compost.</title>
        <authorList>
            <person name="Thai M."/>
            <person name="Bell T.L."/>
            <person name="Kertesz M.A."/>
        </authorList>
    </citation>
    <scope>NUCLEOTIDE SEQUENCE [LARGE SCALE GENOMIC DNA]</scope>
    <source>
        <strain evidence="5">C216</strain>
    </source>
</reference>
<name>A0ABZ2EL80_9BACT</name>
<dbReference type="PRINTS" id="PR00116">
    <property type="entry name" value="ARGINASE"/>
</dbReference>
<proteinExistence type="inferred from homology"/>
<dbReference type="InterPro" id="IPR006035">
    <property type="entry name" value="Ureohydrolase"/>
</dbReference>
<dbReference type="PANTHER" id="PTHR11358">
    <property type="entry name" value="ARGINASE/AGMATINASE"/>
    <property type="match status" value="1"/>
</dbReference>
<dbReference type="PANTHER" id="PTHR11358:SF26">
    <property type="entry name" value="GUANIDINO ACID HYDROLASE, MITOCHONDRIAL"/>
    <property type="match status" value="1"/>
</dbReference>
<dbReference type="Proteomes" id="UP001321305">
    <property type="component" value="Chromosome"/>
</dbReference>
<dbReference type="EMBL" id="CP144143">
    <property type="protein sequence ID" value="WWC84193.1"/>
    <property type="molecule type" value="Genomic_DNA"/>
</dbReference>
<dbReference type="GO" id="GO:0043920">
    <property type="term" value="F:aminopropylagmatine ureohydrolase activity"/>
    <property type="evidence" value="ECO:0007669"/>
    <property type="project" value="UniProtKB-EC"/>
</dbReference>
<dbReference type="Gene3D" id="3.40.800.10">
    <property type="entry name" value="Ureohydrolase domain"/>
    <property type="match status" value="1"/>
</dbReference>
<evidence type="ECO:0000313" key="4">
    <source>
        <dbReference type="EMBL" id="WWC84193.1"/>
    </source>
</evidence>